<accession>A0ABU5HIA9</accession>
<dbReference type="Proteomes" id="UP001291309">
    <property type="component" value="Unassembled WGS sequence"/>
</dbReference>
<keyword evidence="2" id="KW-1185">Reference proteome</keyword>
<comment type="caution">
    <text evidence="1">The sequence shown here is derived from an EMBL/GenBank/DDBJ whole genome shotgun (WGS) entry which is preliminary data.</text>
</comment>
<gene>
    <name evidence="1" type="ORF">SYV04_41245</name>
</gene>
<sequence length="199" mass="21725">MPSIASVTPQRISTSECVALAVELNGALPLKLDYAKDSVELLSLGALGIADRSFSILRMEDQGRRLLTEVPAGLPVGVQDVRVTLADGQQLVRPAAFEVTRPLVLEGFQIEYVLDQVRQVPFTLTIRVTGPDAKLFQSRVKLRSNRARIEPALSAPFVEGVLVQEVTMDDAAGNNVLIEVEDCTGRVVKSNEFRLDSRP</sequence>
<dbReference type="RefSeq" id="WP_321551596.1">
    <property type="nucleotide sequence ID" value="NZ_JAXIVS010000024.1"/>
</dbReference>
<protein>
    <submittedName>
        <fullName evidence="1">Uncharacterized protein</fullName>
    </submittedName>
</protein>
<dbReference type="EMBL" id="JAXIVS010000024">
    <property type="protein sequence ID" value="MDY7232884.1"/>
    <property type="molecule type" value="Genomic_DNA"/>
</dbReference>
<reference evidence="1 2" key="1">
    <citation type="submission" date="2023-12" db="EMBL/GenBank/DDBJ databases">
        <title>the genome sequence of Hyalangium sp. s54d21.</title>
        <authorList>
            <person name="Zhang X."/>
        </authorList>
    </citation>
    <scope>NUCLEOTIDE SEQUENCE [LARGE SCALE GENOMIC DNA]</scope>
    <source>
        <strain evidence="2">s54d21</strain>
    </source>
</reference>
<organism evidence="1 2">
    <name type="scientific">Hyalangium rubrum</name>
    <dbReference type="NCBI Taxonomy" id="3103134"/>
    <lineage>
        <taxon>Bacteria</taxon>
        <taxon>Pseudomonadati</taxon>
        <taxon>Myxococcota</taxon>
        <taxon>Myxococcia</taxon>
        <taxon>Myxococcales</taxon>
        <taxon>Cystobacterineae</taxon>
        <taxon>Archangiaceae</taxon>
        <taxon>Hyalangium</taxon>
    </lineage>
</organism>
<evidence type="ECO:0000313" key="1">
    <source>
        <dbReference type="EMBL" id="MDY7232884.1"/>
    </source>
</evidence>
<evidence type="ECO:0000313" key="2">
    <source>
        <dbReference type="Proteomes" id="UP001291309"/>
    </source>
</evidence>
<proteinExistence type="predicted"/>
<name>A0ABU5HIA9_9BACT</name>